<feature type="transmembrane region" description="Helical" evidence="1">
    <location>
        <begin position="93"/>
        <end position="114"/>
    </location>
</feature>
<dbReference type="PANTHER" id="PTHR40031:SF1">
    <property type="entry name" value="MEMBRANE-BOUND METAL-DEPENDENT HYDROLASE"/>
    <property type="match status" value="1"/>
</dbReference>
<keyword evidence="2" id="KW-0378">Hydrolase</keyword>
<dbReference type="RefSeq" id="WP_094264958.1">
    <property type="nucleotide sequence ID" value="NZ_NOWF01000007.1"/>
</dbReference>
<protein>
    <submittedName>
        <fullName evidence="2">Hydrolase</fullName>
    </submittedName>
</protein>
<dbReference type="AlphaFoldDB" id="A0A235B6I5"/>
<sequence length="289" mass="33049">MDTITHGLFGLTLYGSVNKTNASVPMKRSLFFTALAGSQIPDIDVVANLTETGQIMQQMWHRGLTHSVFLIPVWAGLLYWISRWLFRVKDRRIFFLAMLAVFIHDTIDLFNAWGTGYFEPFSSIRITFGILPIVDLTIWGIILGGFILAKTKPSLPSFRVYRGVGAAILIYIALQSAQGFWIEYQAQDRYDQTELAADYIPGHFQVIGKEGERVEISRDTVWSEPQTEYTLNSDEKADLTPLFEQNPQAKPLYDWSPFVVIVNDKERLGIFDPRFYEGNGSFLHEYVEK</sequence>
<dbReference type="InterPro" id="IPR007404">
    <property type="entry name" value="YdjM-like"/>
</dbReference>
<keyword evidence="3" id="KW-1185">Reference proteome</keyword>
<feature type="transmembrane region" description="Helical" evidence="1">
    <location>
        <begin position="63"/>
        <end position="81"/>
    </location>
</feature>
<evidence type="ECO:0000313" key="3">
    <source>
        <dbReference type="Proteomes" id="UP000215459"/>
    </source>
</evidence>
<reference evidence="2 3" key="1">
    <citation type="submission" date="2017-07" db="EMBL/GenBank/DDBJ databases">
        <title>The genome sequence of Paludifilum halophilum highlights mechanisms for microbial adaptation to high salt environemnts.</title>
        <authorList>
            <person name="Belbahri L."/>
        </authorList>
    </citation>
    <scope>NUCLEOTIDE SEQUENCE [LARGE SCALE GENOMIC DNA]</scope>
    <source>
        <strain evidence="2 3">DSM 102817</strain>
    </source>
</reference>
<organism evidence="2 3">
    <name type="scientific">Paludifilum halophilum</name>
    <dbReference type="NCBI Taxonomy" id="1642702"/>
    <lineage>
        <taxon>Bacteria</taxon>
        <taxon>Bacillati</taxon>
        <taxon>Bacillota</taxon>
        <taxon>Bacilli</taxon>
        <taxon>Bacillales</taxon>
        <taxon>Thermoactinomycetaceae</taxon>
        <taxon>Paludifilum</taxon>
    </lineage>
</organism>
<feature type="transmembrane region" description="Helical" evidence="1">
    <location>
        <begin position="126"/>
        <end position="148"/>
    </location>
</feature>
<gene>
    <name evidence="2" type="ORF">CHM34_12590</name>
</gene>
<keyword evidence="1" id="KW-0472">Membrane</keyword>
<accession>A0A235B6I5</accession>
<dbReference type="PANTHER" id="PTHR40031">
    <property type="entry name" value="HYPOTHETICAL MEMBRANE SPANNING PROTEIN"/>
    <property type="match status" value="1"/>
</dbReference>
<dbReference type="OrthoDB" id="245523at2"/>
<dbReference type="InterPro" id="IPR053170">
    <property type="entry name" value="Transcription_regulator"/>
</dbReference>
<feature type="transmembrane region" description="Helical" evidence="1">
    <location>
        <begin position="160"/>
        <end position="182"/>
    </location>
</feature>
<evidence type="ECO:0000313" key="2">
    <source>
        <dbReference type="EMBL" id="OYD07215.1"/>
    </source>
</evidence>
<proteinExistence type="predicted"/>
<keyword evidence="1" id="KW-1133">Transmembrane helix</keyword>
<dbReference type="Pfam" id="PF04307">
    <property type="entry name" value="YdjM"/>
    <property type="match status" value="1"/>
</dbReference>
<dbReference type="EMBL" id="NOWF01000007">
    <property type="protein sequence ID" value="OYD07215.1"/>
    <property type="molecule type" value="Genomic_DNA"/>
</dbReference>
<name>A0A235B6I5_9BACL</name>
<dbReference type="GO" id="GO:0016787">
    <property type="term" value="F:hydrolase activity"/>
    <property type="evidence" value="ECO:0007669"/>
    <property type="project" value="UniProtKB-KW"/>
</dbReference>
<evidence type="ECO:0000256" key="1">
    <source>
        <dbReference type="SAM" id="Phobius"/>
    </source>
</evidence>
<keyword evidence="1" id="KW-0812">Transmembrane</keyword>
<dbReference type="Proteomes" id="UP000215459">
    <property type="component" value="Unassembled WGS sequence"/>
</dbReference>
<comment type="caution">
    <text evidence="2">The sequence shown here is derived from an EMBL/GenBank/DDBJ whole genome shotgun (WGS) entry which is preliminary data.</text>
</comment>